<dbReference type="CDD" id="cd09877">
    <property type="entry name" value="PIN_YacL-like"/>
    <property type="match status" value="1"/>
</dbReference>
<evidence type="ECO:0000256" key="2">
    <source>
        <dbReference type="ARBA" id="ARBA00022722"/>
    </source>
</evidence>
<feature type="transmembrane region" description="Helical" evidence="5">
    <location>
        <begin position="36"/>
        <end position="63"/>
    </location>
</feature>
<feature type="transmembrane region" description="Helical" evidence="5">
    <location>
        <begin position="12"/>
        <end position="30"/>
    </location>
</feature>
<keyword evidence="2" id="KW-0540">Nuclease</keyword>
<dbReference type="InterPro" id="IPR052041">
    <property type="entry name" value="Nucleic_acid_metab_PIN/TRAM"/>
</dbReference>
<dbReference type="AlphaFoldDB" id="A0A1M5NRB6"/>
<keyword evidence="5" id="KW-0812">Transmembrane</keyword>
<dbReference type="GO" id="GO:0016787">
    <property type="term" value="F:hydrolase activity"/>
    <property type="evidence" value="ECO:0007669"/>
    <property type="project" value="UniProtKB-KW"/>
</dbReference>
<dbReference type="InterPro" id="IPR002716">
    <property type="entry name" value="PIN_dom"/>
</dbReference>
<protein>
    <submittedName>
        <fullName evidence="7">Uncharacterized conserved protein YacL, contains PIN and TRAM domains</fullName>
    </submittedName>
</protein>
<dbReference type="Gene3D" id="3.40.50.1010">
    <property type="entry name" value="5'-nuclease"/>
    <property type="match status" value="1"/>
</dbReference>
<feature type="transmembrane region" description="Helical" evidence="5">
    <location>
        <begin position="75"/>
        <end position="95"/>
    </location>
</feature>
<dbReference type="Proteomes" id="UP000242329">
    <property type="component" value="Unassembled WGS sequence"/>
</dbReference>
<keyword evidence="8" id="KW-1185">Reference proteome</keyword>
<dbReference type="SUPFAM" id="SSF88723">
    <property type="entry name" value="PIN domain-like"/>
    <property type="match status" value="1"/>
</dbReference>
<comment type="cofactor">
    <cofactor evidence="1">
        <name>Mg(2+)</name>
        <dbReference type="ChEBI" id="CHEBI:18420"/>
    </cofactor>
</comment>
<dbReference type="SMART" id="SM00670">
    <property type="entry name" value="PINc"/>
    <property type="match status" value="1"/>
</dbReference>
<evidence type="ECO:0000313" key="7">
    <source>
        <dbReference type="EMBL" id="SHG92144.1"/>
    </source>
</evidence>
<feature type="domain" description="TRAM" evidence="6">
    <location>
        <begin position="281"/>
        <end position="342"/>
    </location>
</feature>
<dbReference type="PANTHER" id="PTHR11603">
    <property type="entry name" value="AAA FAMILY ATPASE"/>
    <property type="match status" value="1"/>
</dbReference>
<feature type="transmembrane region" description="Helical" evidence="5">
    <location>
        <begin position="101"/>
        <end position="122"/>
    </location>
</feature>
<dbReference type="Pfam" id="PF01938">
    <property type="entry name" value="TRAM"/>
    <property type="match status" value="1"/>
</dbReference>
<dbReference type="EMBL" id="FQWY01000018">
    <property type="protein sequence ID" value="SHG92144.1"/>
    <property type="molecule type" value="Genomic_DNA"/>
</dbReference>
<dbReference type="GO" id="GO:0004518">
    <property type="term" value="F:nuclease activity"/>
    <property type="evidence" value="ECO:0007669"/>
    <property type="project" value="UniProtKB-KW"/>
</dbReference>
<evidence type="ECO:0000256" key="3">
    <source>
        <dbReference type="ARBA" id="ARBA00022801"/>
    </source>
</evidence>
<dbReference type="PROSITE" id="PS50926">
    <property type="entry name" value="TRAM"/>
    <property type="match status" value="1"/>
</dbReference>
<dbReference type="PANTHER" id="PTHR11603:SF147">
    <property type="entry name" value="MEMBRANE PROTEIN"/>
    <property type="match status" value="1"/>
</dbReference>
<dbReference type="InterPro" id="IPR002792">
    <property type="entry name" value="TRAM_dom"/>
</dbReference>
<evidence type="ECO:0000256" key="5">
    <source>
        <dbReference type="SAM" id="Phobius"/>
    </source>
</evidence>
<proteinExistence type="predicted"/>
<keyword evidence="5" id="KW-0472">Membrane</keyword>
<dbReference type="OrthoDB" id="9780734at2"/>
<reference evidence="8" key="1">
    <citation type="submission" date="2016-11" db="EMBL/GenBank/DDBJ databases">
        <authorList>
            <person name="Varghese N."/>
            <person name="Submissions S."/>
        </authorList>
    </citation>
    <scope>NUCLEOTIDE SEQUENCE [LARGE SCALE GENOMIC DNA]</scope>
    <source>
        <strain evidence="8">DSM 11003</strain>
    </source>
</reference>
<name>A0A1M5NRB6_9FIRM</name>
<evidence type="ECO:0000259" key="6">
    <source>
        <dbReference type="PROSITE" id="PS50926"/>
    </source>
</evidence>
<dbReference type="InterPro" id="IPR029060">
    <property type="entry name" value="PIN-like_dom_sf"/>
</dbReference>
<keyword evidence="4" id="KW-0460">Magnesium</keyword>
<keyword evidence="3" id="KW-0378">Hydrolase</keyword>
<keyword evidence="5" id="KW-1133">Transmembrane helix</keyword>
<evidence type="ECO:0000256" key="4">
    <source>
        <dbReference type="ARBA" id="ARBA00022842"/>
    </source>
</evidence>
<dbReference type="RefSeq" id="WP_073091721.1">
    <property type="nucleotide sequence ID" value="NZ_FQWY01000018.1"/>
</dbReference>
<evidence type="ECO:0000256" key="1">
    <source>
        <dbReference type="ARBA" id="ARBA00001946"/>
    </source>
</evidence>
<accession>A0A1M5NRB6</accession>
<evidence type="ECO:0000313" key="8">
    <source>
        <dbReference type="Proteomes" id="UP000242329"/>
    </source>
</evidence>
<dbReference type="STRING" id="1123382.SAMN02745221_01275"/>
<organism evidence="7 8">
    <name type="scientific">Thermosyntropha lipolytica DSM 11003</name>
    <dbReference type="NCBI Taxonomy" id="1123382"/>
    <lineage>
        <taxon>Bacteria</taxon>
        <taxon>Bacillati</taxon>
        <taxon>Bacillota</taxon>
        <taxon>Clostridia</taxon>
        <taxon>Eubacteriales</taxon>
        <taxon>Syntrophomonadaceae</taxon>
        <taxon>Thermosyntropha</taxon>
    </lineage>
</organism>
<gene>
    <name evidence="7" type="ORF">SAMN02745221_01275</name>
</gene>
<sequence length="369" mass="40416">MPEKLVFAKPALILALLGTGLAIYLGRVFFHLEGIALAGIGGVVLAISFWLLNSFFIFLAQAIKGLNKLLDNASIEVILGGAAGLILGGIVGVLSSFPFSLFQGIGSYITLFIFLTSGYIGFKVGSRRAGEVLKLFSYINTRGEKEEEKKNFLKILDTSAIIDGRIYDVCLAGFIDGILLVPTFVIAELQYIADSSDTVRRNKGRRGLDLLAKMQKHEKIKIDIIEAELDEDKDVDTRLIRLCKELNAAIITNDYNLNKVAELQGIKVLNINELTNAVKVMVYPGETMHITILKEGKEEGQGVGYLEDGTMVVVEDAWQDIGNELEVVVTSVFQTAAGRMIFTRKVKEEACPAGNVSYVIEPKEVNVYG</sequence>
<dbReference type="Pfam" id="PF01850">
    <property type="entry name" value="PIN"/>
    <property type="match status" value="1"/>
</dbReference>